<evidence type="ECO:0000256" key="1">
    <source>
        <dbReference type="SAM" id="MobiDB-lite"/>
    </source>
</evidence>
<evidence type="ECO:0000313" key="2">
    <source>
        <dbReference type="EMBL" id="KAJ5112966.1"/>
    </source>
</evidence>
<gene>
    <name evidence="2" type="ORF">N7456_001500</name>
</gene>
<protein>
    <submittedName>
        <fullName evidence="2">Uncharacterized protein</fullName>
    </submittedName>
</protein>
<proteinExistence type="predicted"/>
<dbReference type="EMBL" id="JAPQKH010000002">
    <property type="protein sequence ID" value="KAJ5112966.1"/>
    <property type="molecule type" value="Genomic_DNA"/>
</dbReference>
<comment type="caution">
    <text evidence="2">The sequence shown here is derived from an EMBL/GenBank/DDBJ whole genome shotgun (WGS) entry which is preliminary data.</text>
</comment>
<dbReference type="AlphaFoldDB" id="A0A9W9KPE2"/>
<feature type="region of interest" description="Disordered" evidence="1">
    <location>
        <begin position="1"/>
        <end position="57"/>
    </location>
</feature>
<organism evidence="2 3">
    <name type="scientific">Penicillium angulare</name>
    <dbReference type="NCBI Taxonomy" id="116970"/>
    <lineage>
        <taxon>Eukaryota</taxon>
        <taxon>Fungi</taxon>
        <taxon>Dikarya</taxon>
        <taxon>Ascomycota</taxon>
        <taxon>Pezizomycotina</taxon>
        <taxon>Eurotiomycetes</taxon>
        <taxon>Eurotiomycetidae</taxon>
        <taxon>Eurotiales</taxon>
        <taxon>Aspergillaceae</taxon>
        <taxon>Penicillium</taxon>
    </lineage>
</organism>
<reference evidence="2" key="1">
    <citation type="submission" date="2022-11" db="EMBL/GenBank/DDBJ databases">
        <authorList>
            <person name="Petersen C."/>
        </authorList>
    </citation>
    <scope>NUCLEOTIDE SEQUENCE</scope>
    <source>
        <strain evidence="2">IBT 30069</strain>
    </source>
</reference>
<dbReference type="Proteomes" id="UP001149165">
    <property type="component" value="Unassembled WGS sequence"/>
</dbReference>
<dbReference type="OrthoDB" id="4233063at2759"/>
<reference evidence="2" key="2">
    <citation type="journal article" date="2023" name="IMA Fungus">
        <title>Comparative genomic study of the Penicillium genus elucidates a diverse pangenome and 15 lateral gene transfer events.</title>
        <authorList>
            <person name="Petersen C."/>
            <person name="Sorensen T."/>
            <person name="Nielsen M.R."/>
            <person name="Sondergaard T.E."/>
            <person name="Sorensen J.L."/>
            <person name="Fitzpatrick D.A."/>
            <person name="Frisvad J.C."/>
            <person name="Nielsen K.L."/>
        </authorList>
    </citation>
    <scope>NUCLEOTIDE SEQUENCE</scope>
    <source>
        <strain evidence="2">IBT 30069</strain>
    </source>
</reference>
<sequence length="90" mass="9589">MRGRGANGECGIAPAPCQQQVSYRPATGHSKPPEAARSRPTICAPHWDTPEQDTGRQGTRAIVAPVAWEMMGVSGPRTLHLVMAPAASDW</sequence>
<accession>A0A9W9KPE2</accession>
<evidence type="ECO:0000313" key="3">
    <source>
        <dbReference type="Proteomes" id="UP001149165"/>
    </source>
</evidence>
<keyword evidence="3" id="KW-1185">Reference proteome</keyword>
<name>A0A9W9KPE2_9EURO</name>